<protein>
    <submittedName>
        <fullName evidence="1 2">Uncharacterized protein</fullName>
    </submittedName>
</protein>
<reference evidence="2" key="5">
    <citation type="submission" date="2018-04" db="UniProtKB">
        <authorList>
            <consortium name="EnsemblFungi"/>
        </authorList>
    </citation>
    <scope>IDENTIFICATION</scope>
    <source>
        <strain evidence="2">R3-111a-1</strain>
    </source>
</reference>
<keyword evidence="3" id="KW-1185">Reference proteome</keyword>
<reference evidence="1" key="3">
    <citation type="submission" date="2010-09" db="EMBL/GenBank/DDBJ databases">
        <title>Annotation of Gaeumannomyces graminis var. tritici R3-111a-1.</title>
        <authorList>
            <consortium name="The Broad Institute Genome Sequencing Platform"/>
            <person name="Ma L.-J."/>
            <person name="Dead R."/>
            <person name="Young S.K."/>
            <person name="Zeng Q."/>
            <person name="Gargeya S."/>
            <person name="Fitzgerald M."/>
            <person name="Haas B."/>
            <person name="Abouelleil A."/>
            <person name="Alvarado L."/>
            <person name="Arachchi H.M."/>
            <person name="Berlin A."/>
            <person name="Brown A."/>
            <person name="Chapman S.B."/>
            <person name="Chen Z."/>
            <person name="Dunbar C."/>
            <person name="Freedman E."/>
            <person name="Gearin G."/>
            <person name="Gellesch M."/>
            <person name="Goldberg J."/>
            <person name="Griggs A."/>
            <person name="Gujja S."/>
            <person name="Heiman D."/>
            <person name="Howarth C."/>
            <person name="Larson L."/>
            <person name="Lui A."/>
            <person name="MacDonald P.J.P."/>
            <person name="Mehta T."/>
            <person name="Montmayeur A."/>
            <person name="Murphy C."/>
            <person name="Neiman D."/>
            <person name="Pearson M."/>
            <person name="Priest M."/>
            <person name="Roberts A."/>
            <person name="Saif S."/>
            <person name="Shea T."/>
            <person name="Shenoy N."/>
            <person name="Sisk P."/>
            <person name="Stolte C."/>
            <person name="Sykes S."/>
            <person name="Yandava C."/>
            <person name="Wortman J."/>
            <person name="Nusbaum C."/>
            <person name="Birren B."/>
        </authorList>
    </citation>
    <scope>NUCLEOTIDE SEQUENCE</scope>
    <source>
        <strain evidence="1">R3-111a-1</strain>
    </source>
</reference>
<evidence type="ECO:0000313" key="2">
    <source>
        <dbReference type="EnsemblFungi" id="EJT69670"/>
    </source>
</evidence>
<name>J3PGC9_GAET3</name>
<dbReference type="VEuPathDB" id="FungiDB:GGTG_12554"/>
<organism evidence="1">
    <name type="scientific">Gaeumannomyces tritici (strain R3-111a-1)</name>
    <name type="common">Wheat and barley take-all root rot fungus</name>
    <name type="synonym">Gaeumannomyces graminis var. tritici</name>
    <dbReference type="NCBI Taxonomy" id="644352"/>
    <lineage>
        <taxon>Eukaryota</taxon>
        <taxon>Fungi</taxon>
        <taxon>Dikarya</taxon>
        <taxon>Ascomycota</taxon>
        <taxon>Pezizomycotina</taxon>
        <taxon>Sordariomycetes</taxon>
        <taxon>Sordariomycetidae</taxon>
        <taxon>Magnaporthales</taxon>
        <taxon>Magnaporthaceae</taxon>
        <taxon>Gaeumannomyces</taxon>
    </lineage>
</organism>
<evidence type="ECO:0000313" key="3">
    <source>
        <dbReference type="Proteomes" id="UP000006039"/>
    </source>
</evidence>
<dbReference type="EnsemblFungi" id="EJT69670">
    <property type="protein sequence ID" value="EJT69670"/>
    <property type="gene ID" value="GGTG_12554"/>
</dbReference>
<dbReference type="AlphaFoldDB" id="J3PGC9"/>
<reference evidence="1" key="2">
    <citation type="submission" date="2010-07" db="EMBL/GenBank/DDBJ databases">
        <authorList>
            <consortium name="The Broad Institute Genome Sequencing Platform"/>
            <consortium name="Broad Institute Genome Sequencing Center for Infectious Disease"/>
            <person name="Ma L.-J."/>
            <person name="Dead R."/>
            <person name="Young S."/>
            <person name="Zeng Q."/>
            <person name="Koehrsen M."/>
            <person name="Alvarado L."/>
            <person name="Berlin A."/>
            <person name="Chapman S.B."/>
            <person name="Chen Z."/>
            <person name="Freedman E."/>
            <person name="Gellesch M."/>
            <person name="Goldberg J."/>
            <person name="Griggs A."/>
            <person name="Gujja S."/>
            <person name="Heilman E.R."/>
            <person name="Heiman D."/>
            <person name="Hepburn T."/>
            <person name="Howarth C."/>
            <person name="Jen D."/>
            <person name="Larson L."/>
            <person name="Mehta T."/>
            <person name="Neiman D."/>
            <person name="Pearson M."/>
            <person name="Roberts A."/>
            <person name="Saif S."/>
            <person name="Shea T."/>
            <person name="Shenoy N."/>
            <person name="Sisk P."/>
            <person name="Stolte C."/>
            <person name="Sykes S."/>
            <person name="Walk T."/>
            <person name="White J."/>
            <person name="Yandava C."/>
            <person name="Haas B."/>
            <person name="Nusbaum C."/>
            <person name="Birren B."/>
        </authorList>
    </citation>
    <scope>NUCLEOTIDE SEQUENCE</scope>
    <source>
        <strain evidence="1">R3-111a-1</strain>
    </source>
</reference>
<dbReference type="GeneID" id="20353012"/>
<gene>
    <name evidence="2" type="primary">20353012</name>
    <name evidence="1" type="ORF">GGTG_12554</name>
</gene>
<dbReference type="Proteomes" id="UP000006039">
    <property type="component" value="Unassembled WGS sequence"/>
</dbReference>
<sequence length="179" mass="19140">MPPVSLSIERLGIADADVDAMCEMLFGGEGKWNEKKSPGCEEARANACTPALSACPSAIGGADQRKDVGSPTEGHRHEARAGSCLLPPCPIGSLFFFLAWSLDAHVTGLGMEYSWNQVDLADGLALQAPEGCELFLGAGTVELSLSYAYPKHCWGCLTRNRYAKADYTENAVAKREAEL</sequence>
<evidence type="ECO:0000313" key="1">
    <source>
        <dbReference type="EMBL" id="EJT69670.1"/>
    </source>
</evidence>
<reference evidence="2" key="4">
    <citation type="journal article" date="2015" name="G3 (Bethesda)">
        <title>Genome sequences of three phytopathogenic species of the Magnaporthaceae family of fungi.</title>
        <authorList>
            <person name="Okagaki L.H."/>
            <person name="Nunes C.C."/>
            <person name="Sailsbery J."/>
            <person name="Clay B."/>
            <person name="Brown D."/>
            <person name="John T."/>
            <person name="Oh Y."/>
            <person name="Young N."/>
            <person name="Fitzgerald M."/>
            <person name="Haas B.J."/>
            <person name="Zeng Q."/>
            <person name="Young S."/>
            <person name="Adiconis X."/>
            <person name="Fan L."/>
            <person name="Levin J.Z."/>
            <person name="Mitchell T.K."/>
            <person name="Okubara P.A."/>
            <person name="Farman M.L."/>
            <person name="Kohn L.M."/>
            <person name="Birren B."/>
            <person name="Ma L.-J."/>
            <person name="Dean R.A."/>
        </authorList>
    </citation>
    <scope>NUCLEOTIDE SEQUENCE</scope>
    <source>
        <strain evidence="2">R3-111a-1</strain>
    </source>
</reference>
<dbReference type="HOGENOM" id="CLU_1503543_0_0_1"/>
<dbReference type="RefSeq" id="XP_009228718.1">
    <property type="nucleotide sequence ID" value="XM_009230454.1"/>
</dbReference>
<dbReference type="EMBL" id="GL385403">
    <property type="protein sequence ID" value="EJT69670.1"/>
    <property type="molecule type" value="Genomic_DNA"/>
</dbReference>
<reference evidence="3" key="1">
    <citation type="submission" date="2010-07" db="EMBL/GenBank/DDBJ databases">
        <title>The genome sequence of Gaeumannomyces graminis var. tritici strain R3-111a-1.</title>
        <authorList>
            <consortium name="The Broad Institute Genome Sequencing Platform"/>
            <person name="Ma L.-J."/>
            <person name="Dead R."/>
            <person name="Young S."/>
            <person name="Zeng Q."/>
            <person name="Koehrsen M."/>
            <person name="Alvarado L."/>
            <person name="Berlin A."/>
            <person name="Chapman S.B."/>
            <person name="Chen Z."/>
            <person name="Freedman E."/>
            <person name="Gellesch M."/>
            <person name="Goldberg J."/>
            <person name="Griggs A."/>
            <person name="Gujja S."/>
            <person name="Heilman E.R."/>
            <person name="Heiman D."/>
            <person name="Hepburn T."/>
            <person name="Howarth C."/>
            <person name="Jen D."/>
            <person name="Larson L."/>
            <person name="Mehta T."/>
            <person name="Neiman D."/>
            <person name="Pearson M."/>
            <person name="Roberts A."/>
            <person name="Saif S."/>
            <person name="Shea T."/>
            <person name="Shenoy N."/>
            <person name="Sisk P."/>
            <person name="Stolte C."/>
            <person name="Sykes S."/>
            <person name="Walk T."/>
            <person name="White J."/>
            <person name="Yandava C."/>
            <person name="Haas B."/>
            <person name="Nusbaum C."/>
            <person name="Birren B."/>
        </authorList>
    </citation>
    <scope>NUCLEOTIDE SEQUENCE [LARGE SCALE GENOMIC DNA]</scope>
    <source>
        <strain evidence="3">R3-111a-1</strain>
    </source>
</reference>
<accession>J3PGC9</accession>
<proteinExistence type="predicted"/>